<dbReference type="AlphaFoldDB" id="A0A1I4XZM2"/>
<dbReference type="PANTHER" id="PTHR43081">
    <property type="entry name" value="ADENYLATE CYCLASE, TERMINAL-DIFFERENTIATION SPECIFIC-RELATED"/>
    <property type="match status" value="1"/>
</dbReference>
<evidence type="ECO:0000259" key="2">
    <source>
        <dbReference type="PROSITE" id="PS50125"/>
    </source>
</evidence>
<feature type="domain" description="Guanylate cyclase" evidence="2">
    <location>
        <begin position="8"/>
        <end position="121"/>
    </location>
</feature>
<proteinExistence type="predicted"/>
<dbReference type="InterPro" id="IPR008984">
    <property type="entry name" value="SMAD_FHA_dom_sf"/>
</dbReference>
<dbReference type="EMBL" id="FOVF01000013">
    <property type="protein sequence ID" value="SFN30680.1"/>
    <property type="molecule type" value="Genomic_DNA"/>
</dbReference>
<name>A0A1I4XZM2_9GAMM</name>
<dbReference type="PANTHER" id="PTHR43081:SF1">
    <property type="entry name" value="ADENYLATE CYCLASE, TERMINAL-DIFFERENTIATION SPECIFIC"/>
    <property type="match status" value="1"/>
</dbReference>
<dbReference type="Gene3D" id="3.30.70.1230">
    <property type="entry name" value="Nucleotide cyclase"/>
    <property type="match status" value="1"/>
</dbReference>
<dbReference type="STRING" id="578942.SAMN05216289_11328"/>
<reference evidence="3 4" key="1">
    <citation type="submission" date="2016-10" db="EMBL/GenBank/DDBJ databases">
        <authorList>
            <person name="de Groot N.N."/>
        </authorList>
    </citation>
    <scope>NUCLEOTIDE SEQUENCE [LARGE SCALE GENOMIC DNA]</scope>
    <source>
        <strain evidence="3 4">CGMCC 1.7659</strain>
    </source>
</reference>
<keyword evidence="4" id="KW-1185">Reference proteome</keyword>
<evidence type="ECO:0000313" key="4">
    <source>
        <dbReference type="Proteomes" id="UP000198575"/>
    </source>
</evidence>
<sequence>MGATSTLTILFADVSGSTKLFETRGNVAARDIIAAVLDALIEVAHRHGGKLIKTIGDEIMCTFPGAVQGLLASTDMQRRMKSDAAFVQENIGIRIGLHHGEALVEEKDVFGDAVNVAARMAAIAKRDQIVATASTALNITNAAGVRVRSVGTARVAGKLLPIEIVDVMWQEDVSHVTTVQRIVQFTKNKRVVLNLRYMDREFQIDELADPFTLGREDGHSLTIESDWVSRDHAMIEWKKGHFILSDRSTNGTWVRIGNEELLVHRDAFHLRRSGTISLGQSHAAEDGNLLHFECSEA</sequence>
<evidence type="ECO:0000313" key="3">
    <source>
        <dbReference type="EMBL" id="SFN30680.1"/>
    </source>
</evidence>
<dbReference type="RefSeq" id="WP_092407705.1">
    <property type="nucleotide sequence ID" value="NZ_FOVF01000013.1"/>
</dbReference>
<evidence type="ECO:0000259" key="1">
    <source>
        <dbReference type="PROSITE" id="PS50006"/>
    </source>
</evidence>
<dbReference type="Gene3D" id="2.60.200.20">
    <property type="match status" value="1"/>
</dbReference>
<dbReference type="InterPro" id="IPR001054">
    <property type="entry name" value="A/G_cyclase"/>
</dbReference>
<dbReference type="InterPro" id="IPR050697">
    <property type="entry name" value="Adenylyl/Guanylyl_Cyclase_3/4"/>
</dbReference>
<dbReference type="InterPro" id="IPR029787">
    <property type="entry name" value="Nucleotide_cyclase"/>
</dbReference>
<dbReference type="GO" id="GO:0009190">
    <property type="term" value="P:cyclic nucleotide biosynthetic process"/>
    <property type="evidence" value="ECO:0007669"/>
    <property type="project" value="InterPro"/>
</dbReference>
<dbReference type="InterPro" id="IPR000253">
    <property type="entry name" value="FHA_dom"/>
</dbReference>
<dbReference type="PROSITE" id="PS50006">
    <property type="entry name" value="FHA_DOMAIN"/>
    <property type="match status" value="1"/>
</dbReference>
<dbReference type="PROSITE" id="PS50125">
    <property type="entry name" value="GUANYLATE_CYCLASE_2"/>
    <property type="match status" value="1"/>
</dbReference>
<accession>A0A1I4XZM2</accession>
<dbReference type="Proteomes" id="UP000198575">
    <property type="component" value="Unassembled WGS sequence"/>
</dbReference>
<dbReference type="SMART" id="SM00240">
    <property type="entry name" value="FHA"/>
    <property type="match status" value="1"/>
</dbReference>
<dbReference type="GO" id="GO:0004016">
    <property type="term" value="F:adenylate cyclase activity"/>
    <property type="evidence" value="ECO:0007669"/>
    <property type="project" value="UniProtKB-ARBA"/>
</dbReference>
<dbReference type="CDD" id="cd00060">
    <property type="entry name" value="FHA"/>
    <property type="match status" value="1"/>
</dbReference>
<dbReference type="SUPFAM" id="SSF49879">
    <property type="entry name" value="SMAD/FHA domain"/>
    <property type="match status" value="1"/>
</dbReference>
<dbReference type="GO" id="GO:0035556">
    <property type="term" value="P:intracellular signal transduction"/>
    <property type="evidence" value="ECO:0007669"/>
    <property type="project" value="InterPro"/>
</dbReference>
<dbReference type="SMART" id="SM00044">
    <property type="entry name" value="CYCc"/>
    <property type="match status" value="1"/>
</dbReference>
<organism evidence="3 4">
    <name type="scientific">Dokdonella immobilis</name>
    <dbReference type="NCBI Taxonomy" id="578942"/>
    <lineage>
        <taxon>Bacteria</taxon>
        <taxon>Pseudomonadati</taxon>
        <taxon>Pseudomonadota</taxon>
        <taxon>Gammaproteobacteria</taxon>
        <taxon>Lysobacterales</taxon>
        <taxon>Rhodanobacteraceae</taxon>
        <taxon>Dokdonella</taxon>
    </lineage>
</organism>
<feature type="domain" description="FHA" evidence="1">
    <location>
        <begin position="211"/>
        <end position="254"/>
    </location>
</feature>
<dbReference type="OrthoDB" id="9806704at2"/>
<dbReference type="SUPFAM" id="SSF55073">
    <property type="entry name" value="Nucleotide cyclase"/>
    <property type="match status" value="1"/>
</dbReference>
<dbReference type="Pfam" id="PF00498">
    <property type="entry name" value="FHA"/>
    <property type="match status" value="1"/>
</dbReference>
<dbReference type="Pfam" id="PF00211">
    <property type="entry name" value="Guanylate_cyc"/>
    <property type="match status" value="1"/>
</dbReference>
<protein>
    <submittedName>
        <fullName evidence="3">Adenylate cyclase, class 3</fullName>
    </submittedName>
</protein>
<dbReference type="CDD" id="cd07302">
    <property type="entry name" value="CHD"/>
    <property type="match status" value="1"/>
</dbReference>
<gene>
    <name evidence="3" type="ORF">SAMN05216289_11328</name>
</gene>